<gene>
    <name evidence="3" type="ORF">QO010_003746</name>
</gene>
<feature type="chain" id="PRO_5045095176" description="DUF2272 domain-containing protein" evidence="1">
    <location>
        <begin position="27"/>
        <end position="348"/>
    </location>
</feature>
<dbReference type="Proteomes" id="UP001228905">
    <property type="component" value="Unassembled WGS sequence"/>
</dbReference>
<evidence type="ECO:0000313" key="4">
    <source>
        <dbReference type="Proteomes" id="UP001228905"/>
    </source>
</evidence>
<dbReference type="EMBL" id="JAUSVS010000009">
    <property type="protein sequence ID" value="MDQ0465953.1"/>
    <property type="molecule type" value="Genomic_DNA"/>
</dbReference>
<dbReference type="InterPro" id="IPR019262">
    <property type="entry name" value="DUF2272"/>
</dbReference>
<name>A0ABU0IVA5_9CAUL</name>
<feature type="domain" description="DUF2272" evidence="2">
    <location>
        <begin position="124"/>
        <end position="301"/>
    </location>
</feature>
<evidence type="ECO:0000259" key="2">
    <source>
        <dbReference type="Pfam" id="PF10030"/>
    </source>
</evidence>
<feature type="signal peptide" evidence="1">
    <location>
        <begin position="1"/>
        <end position="26"/>
    </location>
</feature>
<proteinExistence type="predicted"/>
<evidence type="ECO:0000313" key="3">
    <source>
        <dbReference type="EMBL" id="MDQ0465953.1"/>
    </source>
</evidence>
<comment type="caution">
    <text evidence="3">The sequence shown here is derived from an EMBL/GenBank/DDBJ whole genome shotgun (WGS) entry which is preliminary data.</text>
</comment>
<dbReference type="Pfam" id="PF10030">
    <property type="entry name" value="DUF2272"/>
    <property type="match status" value="1"/>
</dbReference>
<keyword evidence="4" id="KW-1185">Reference proteome</keyword>
<organism evidence="3 4">
    <name type="scientific">Caulobacter ginsengisoli</name>
    <dbReference type="NCBI Taxonomy" id="400775"/>
    <lineage>
        <taxon>Bacteria</taxon>
        <taxon>Pseudomonadati</taxon>
        <taxon>Pseudomonadota</taxon>
        <taxon>Alphaproteobacteria</taxon>
        <taxon>Caulobacterales</taxon>
        <taxon>Caulobacteraceae</taxon>
        <taxon>Caulobacter</taxon>
    </lineage>
</organism>
<accession>A0ABU0IVA5</accession>
<evidence type="ECO:0000256" key="1">
    <source>
        <dbReference type="SAM" id="SignalP"/>
    </source>
</evidence>
<sequence length="348" mass="38041">MVTQSLTPVRLVAVALICLLTATAAAQPRPPVSKAYDPATCWTGPIPASWSERRRIVHLAVCEWSKFNYPTVLIAPAGQGAEARLPGELGLDPALATAVPPVYPLFKGVAPAVERQIRFGYAEDDPAVYDRIRAYWELTDPDYAGRIAQVRRFADRQLPLGRGESAGGYYPGWWTAWSGAFISWTLRKAGAAWFEPSPYHTGYLRRAAQRRPGSLVLIDAYRPAAGDLICFPRPGVAAANDMPTPKAFRDRLLSTTTDFPAHCDIVVRVGRRYVTSIGGNTRNAVTATLTPLDRQGRLTRSNVRPWALALRVEGPPDPCARIEAVPTADWKDQAAARRRGLARTGCPG</sequence>
<protein>
    <recommendedName>
        <fullName evidence="2">DUF2272 domain-containing protein</fullName>
    </recommendedName>
</protein>
<reference evidence="3 4" key="1">
    <citation type="submission" date="2023-07" db="EMBL/GenBank/DDBJ databases">
        <title>Genomic Encyclopedia of Type Strains, Phase IV (KMG-IV): sequencing the most valuable type-strain genomes for metagenomic binning, comparative biology and taxonomic classification.</title>
        <authorList>
            <person name="Goeker M."/>
        </authorList>
    </citation>
    <scope>NUCLEOTIDE SEQUENCE [LARGE SCALE GENOMIC DNA]</scope>
    <source>
        <strain evidence="3 4">DSM 18695</strain>
    </source>
</reference>
<keyword evidence="1" id="KW-0732">Signal</keyword>